<keyword evidence="2" id="KW-1185">Reference proteome</keyword>
<protein>
    <submittedName>
        <fullName evidence="3">Uncharacterized protein LOC108996544</fullName>
    </submittedName>
</protein>
<reference evidence="3" key="1">
    <citation type="submission" date="2025-08" db="UniProtKB">
        <authorList>
            <consortium name="RefSeq"/>
        </authorList>
    </citation>
    <scope>IDENTIFICATION</scope>
    <source>
        <tissue evidence="3">Leaves</tissue>
    </source>
</reference>
<feature type="region of interest" description="Disordered" evidence="1">
    <location>
        <begin position="1"/>
        <end position="105"/>
    </location>
</feature>
<dbReference type="STRING" id="51240.A0A2I4F8R7"/>
<dbReference type="Proteomes" id="UP000235220">
    <property type="component" value="Chromosome 7"/>
</dbReference>
<feature type="compositionally biased region" description="Polar residues" evidence="1">
    <location>
        <begin position="1"/>
        <end position="16"/>
    </location>
</feature>
<name>A0A2I4F8R7_JUGRE</name>
<dbReference type="AlphaFoldDB" id="A0A2I4F8R7"/>
<proteinExistence type="predicted"/>
<dbReference type="GeneID" id="108996544"/>
<dbReference type="RefSeq" id="XP_018828030.1">
    <property type="nucleotide sequence ID" value="XM_018972485.2"/>
</dbReference>
<accession>A0A2I4F8R7</accession>
<dbReference type="InParanoid" id="A0A2I4F8R7"/>
<dbReference type="FunCoup" id="A0A2I4F8R7">
    <property type="interactions" value="1800"/>
</dbReference>
<gene>
    <name evidence="3" type="primary">LOC108996544</name>
</gene>
<evidence type="ECO:0000256" key="1">
    <source>
        <dbReference type="SAM" id="MobiDB-lite"/>
    </source>
</evidence>
<evidence type="ECO:0000313" key="2">
    <source>
        <dbReference type="Proteomes" id="UP000235220"/>
    </source>
</evidence>
<dbReference type="OrthoDB" id="1934145at2759"/>
<evidence type="ECO:0000313" key="3">
    <source>
        <dbReference type="RefSeq" id="XP_018828030.1"/>
    </source>
</evidence>
<dbReference type="KEGG" id="jre:108996544"/>
<sequence length="195" mass="21042">MATIPSSSLQLTNTFPLASAPSKPHATKPFHSFTTRAVDPQTPPSEPEPEEPSKSGADPESDSFENRLSQVRLRYRRGTGKKAELRKGRKSKKPGGSSGTGLYLPPVPLKEPVSGGLKVDLGFSPYSERINGRIALLGLSALLLVELATGKSVINYHTPSIILIQIYFVAAVGALYVKYEKESVSVWPQSPSPKD</sequence>
<organism evidence="2 3">
    <name type="scientific">Juglans regia</name>
    <name type="common">English walnut</name>
    <dbReference type="NCBI Taxonomy" id="51240"/>
    <lineage>
        <taxon>Eukaryota</taxon>
        <taxon>Viridiplantae</taxon>
        <taxon>Streptophyta</taxon>
        <taxon>Embryophyta</taxon>
        <taxon>Tracheophyta</taxon>
        <taxon>Spermatophyta</taxon>
        <taxon>Magnoliopsida</taxon>
        <taxon>eudicotyledons</taxon>
        <taxon>Gunneridae</taxon>
        <taxon>Pentapetalae</taxon>
        <taxon>rosids</taxon>
        <taxon>fabids</taxon>
        <taxon>Fagales</taxon>
        <taxon>Juglandaceae</taxon>
        <taxon>Juglans</taxon>
    </lineage>
</organism>
<dbReference type="GO" id="GO:0009535">
    <property type="term" value="C:chloroplast thylakoid membrane"/>
    <property type="evidence" value="ECO:0000318"/>
    <property type="project" value="GO_Central"/>
</dbReference>
<dbReference type="SUPFAM" id="SSF103511">
    <property type="entry name" value="Chlorophyll a-b binding protein"/>
    <property type="match status" value="1"/>
</dbReference>